<evidence type="ECO:0000256" key="4">
    <source>
        <dbReference type="ARBA" id="ARBA00022679"/>
    </source>
</evidence>
<keyword evidence="11" id="KW-0472">Membrane</keyword>
<dbReference type="EC" id="2.7.10.1" evidence="2"/>
<evidence type="ECO:0000256" key="16">
    <source>
        <dbReference type="SAM" id="MobiDB-lite"/>
    </source>
</evidence>
<feature type="compositionally biased region" description="Low complexity" evidence="16">
    <location>
        <begin position="262"/>
        <end position="278"/>
    </location>
</feature>
<evidence type="ECO:0000256" key="10">
    <source>
        <dbReference type="ARBA" id="ARBA00022989"/>
    </source>
</evidence>
<evidence type="ECO:0000256" key="3">
    <source>
        <dbReference type="ARBA" id="ARBA00022475"/>
    </source>
</evidence>
<evidence type="ECO:0000256" key="11">
    <source>
        <dbReference type="ARBA" id="ARBA00023136"/>
    </source>
</evidence>
<keyword evidence="4" id="KW-0808">Transferase</keyword>
<keyword evidence="3" id="KW-1003">Cell membrane</keyword>
<feature type="signal peptide" evidence="17">
    <location>
        <begin position="1"/>
        <end position="25"/>
    </location>
</feature>
<evidence type="ECO:0000256" key="1">
    <source>
        <dbReference type="ARBA" id="ARBA00004251"/>
    </source>
</evidence>
<comment type="caution">
    <text evidence="19">The sequence shown here is derived from an EMBL/GenBank/DDBJ whole genome shotgun (WGS) entry which is preliminary data.</text>
</comment>
<organism evidence="19 20">
    <name type="scientific">Hymenobacter jeongseonensis</name>
    <dbReference type="NCBI Taxonomy" id="2791027"/>
    <lineage>
        <taxon>Bacteria</taxon>
        <taxon>Pseudomonadati</taxon>
        <taxon>Bacteroidota</taxon>
        <taxon>Cytophagia</taxon>
        <taxon>Cytophagales</taxon>
        <taxon>Hymenobacteraceae</taxon>
        <taxon>Hymenobacter</taxon>
    </lineage>
</organism>
<keyword evidence="14" id="KW-0675">Receptor</keyword>
<reference evidence="19 20" key="1">
    <citation type="submission" date="2020-11" db="EMBL/GenBank/DDBJ databases">
        <authorList>
            <person name="Kim M.K."/>
        </authorList>
    </citation>
    <scope>NUCLEOTIDE SEQUENCE [LARGE SCALE GENOMIC DNA]</scope>
    <source>
        <strain evidence="19 20">BT683</strain>
    </source>
</reference>
<keyword evidence="12" id="KW-0829">Tyrosine-protein kinase</keyword>
<keyword evidence="5" id="KW-0812">Transmembrane</keyword>
<evidence type="ECO:0000256" key="6">
    <source>
        <dbReference type="ARBA" id="ARBA00022729"/>
    </source>
</evidence>
<keyword evidence="15" id="KW-0325">Glycoprotein</keyword>
<evidence type="ECO:0000256" key="17">
    <source>
        <dbReference type="SAM" id="SignalP"/>
    </source>
</evidence>
<dbReference type="Proteomes" id="UP000597617">
    <property type="component" value="Unassembled WGS sequence"/>
</dbReference>
<evidence type="ECO:0000256" key="13">
    <source>
        <dbReference type="ARBA" id="ARBA00023157"/>
    </source>
</evidence>
<comment type="subcellular location">
    <subcellularLocation>
        <location evidence="1">Cell membrane</location>
        <topology evidence="1">Single-pass type I membrane protein</topology>
    </subcellularLocation>
</comment>
<feature type="chain" id="PRO_5045715950" description="receptor protein-tyrosine kinase" evidence="17">
    <location>
        <begin position="26"/>
        <end position="781"/>
    </location>
</feature>
<evidence type="ECO:0000259" key="18">
    <source>
        <dbReference type="Pfam" id="PF12810"/>
    </source>
</evidence>
<keyword evidence="8" id="KW-0418">Kinase</keyword>
<evidence type="ECO:0000313" key="20">
    <source>
        <dbReference type="Proteomes" id="UP000597617"/>
    </source>
</evidence>
<dbReference type="EMBL" id="JADQDQ010000002">
    <property type="protein sequence ID" value="MBF9237020.1"/>
    <property type="molecule type" value="Genomic_DNA"/>
</dbReference>
<evidence type="ECO:0000256" key="15">
    <source>
        <dbReference type="ARBA" id="ARBA00023180"/>
    </source>
</evidence>
<keyword evidence="10" id="KW-1133">Transmembrane helix</keyword>
<sequence>MLNRYFLALLAALLLLVAAPRLAHAQTTPTGAVGIGTTVPDASAVLDVSSTSKGLLPPRLTQTQRDAIASPAAGLTVYNTSTNKLNIWNGLTWEESLTSTTYATTGSVFTTLTYTGGVQVYTVPPGVTTLFLNAYGAQGGAATPDGGTGGRGARVKASLSVTSGQVLYVYVGGRGSSAATPGATGYNGGGLGSFSSASQTGGGGGGGATDIRTSASGAAFTDRLLVAAGGGGGGYGAGTAGNGGAGGGPNGGAGDNGGGAGATQAGGSAPGQGEASSSDGGGGGGGYYGGFAGASASQGGGGGSSWITSANVGFAFVAGQQAGDGMVQISASPVVPAPVLDGRNFVNVPGDNLGSHLATQDLGLQDNALIGTGASINGVGVGVRADGGLNLGQNGLGNNLLLGYQAGQGLAPDAEANTGFLNQLIGYQSGQALATGTANLFVGYQSGYTNTDGVGNQFVGFQSGYSNTTGTGNHFSGYHSGYSNTEGFANHFDGVRSGFANTTGYNNQYLGNNAGAQSTTGRQNLFVGYGSGLFNETGSDLTALGANSGPDYNRMDLENATALGANTKVTRSNTVVLGNQASVGIGTSEPEEKLQVVGTIFSSAGGFRFPDGTTQTTAAAADNLGNHTATESLKLNGHPLSNNGTGGLTVDDAGNVGIGTTAPNSALTVGGAVAVPYLISTTAAANVTVTDAHHTVRVSNAAAITLPSAVGRAGRVYVLINARTSNGGVFVVCRDSETITDDTADATVTSLRRGERMTIQSDGSNWLVLSMNRLATAIITQ</sequence>
<proteinExistence type="predicted"/>
<evidence type="ECO:0000256" key="12">
    <source>
        <dbReference type="ARBA" id="ARBA00023137"/>
    </source>
</evidence>
<evidence type="ECO:0000313" key="19">
    <source>
        <dbReference type="EMBL" id="MBF9237020.1"/>
    </source>
</evidence>
<evidence type="ECO:0000256" key="14">
    <source>
        <dbReference type="ARBA" id="ARBA00023170"/>
    </source>
</evidence>
<dbReference type="Pfam" id="PF12810">
    <property type="entry name" value="ALK_LTK_GRD"/>
    <property type="match status" value="1"/>
</dbReference>
<gene>
    <name evidence="19" type="ORF">I2I05_06390</name>
</gene>
<keyword evidence="20" id="KW-1185">Reference proteome</keyword>
<feature type="region of interest" description="Disordered" evidence="16">
    <location>
        <begin position="248"/>
        <end position="281"/>
    </location>
</feature>
<keyword evidence="9" id="KW-0067">ATP-binding</keyword>
<keyword evidence="7" id="KW-0547">Nucleotide-binding</keyword>
<evidence type="ECO:0000256" key="8">
    <source>
        <dbReference type="ARBA" id="ARBA00022777"/>
    </source>
</evidence>
<evidence type="ECO:0000256" key="2">
    <source>
        <dbReference type="ARBA" id="ARBA00011902"/>
    </source>
</evidence>
<keyword evidence="6 17" id="KW-0732">Signal</keyword>
<dbReference type="RefSeq" id="WP_196281385.1">
    <property type="nucleotide sequence ID" value="NZ_JADQDQ010000002.1"/>
</dbReference>
<dbReference type="InterPro" id="IPR055163">
    <property type="entry name" value="ALK/LTK-like_GRD"/>
</dbReference>
<evidence type="ECO:0000256" key="7">
    <source>
        <dbReference type="ARBA" id="ARBA00022741"/>
    </source>
</evidence>
<feature type="domain" description="ALK/LTK-like glycine-rich" evidence="18">
    <location>
        <begin position="131"/>
        <end position="311"/>
    </location>
</feature>
<keyword evidence="13" id="KW-1015">Disulfide bond</keyword>
<accession>A0ABS0IGU5</accession>
<evidence type="ECO:0000256" key="5">
    <source>
        <dbReference type="ARBA" id="ARBA00022692"/>
    </source>
</evidence>
<name>A0ABS0IGU5_9BACT</name>
<protein>
    <recommendedName>
        <fullName evidence="2">receptor protein-tyrosine kinase</fullName>
        <ecNumber evidence="2">2.7.10.1</ecNumber>
    </recommendedName>
</protein>
<feature type="compositionally biased region" description="Gly residues" evidence="16">
    <location>
        <begin position="248"/>
        <end position="261"/>
    </location>
</feature>
<evidence type="ECO:0000256" key="9">
    <source>
        <dbReference type="ARBA" id="ARBA00022840"/>
    </source>
</evidence>